<dbReference type="Pfam" id="PF16318">
    <property type="entry name" value="DUF4957"/>
    <property type="match status" value="1"/>
</dbReference>
<evidence type="ECO:0000259" key="2">
    <source>
        <dbReference type="Pfam" id="PF16318"/>
    </source>
</evidence>
<protein>
    <recommendedName>
        <fullName evidence="6">DUF5123 domain-containing protein</fullName>
    </recommendedName>
</protein>
<comment type="caution">
    <text evidence="4">The sequence shown here is derived from an EMBL/GenBank/DDBJ whole genome shotgun (WGS) entry which is preliminary data.</text>
</comment>
<dbReference type="STRING" id="555500.I215_01525"/>
<dbReference type="SUPFAM" id="SSF51126">
    <property type="entry name" value="Pectin lyase-like"/>
    <property type="match status" value="1"/>
</dbReference>
<feature type="domain" description="DUF5123" evidence="3">
    <location>
        <begin position="426"/>
        <end position="553"/>
    </location>
</feature>
<feature type="chain" id="PRO_5003866107" description="DUF5123 domain-containing protein" evidence="1">
    <location>
        <begin position="28"/>
        <end position="557"/>
    </location>
</feature>
<feature type="domain" description="DUF4957" evidence="2">
    <location>
        <begin position="270"/>
        <end position="408"/>
    </location>
</feature>
<dbReference type="RefSeq" id="WP_008990182.1">
    <property type="nucleotide sequence ID" value="NZ_AMSG01000001.1"/>
</dbReference>
<evidence type="ECO:0000259" key="3">
    <source>
        <dbReference type="Pfam" id="PF17161"/>
    </source>
</evidence>
<evidence type="ECO:0000313" key="4">
    <source>
        <dbReference type="EMBL" id="EKF56853.1"/>
    </source>
</evidence>
<accession>K2P786</accession>
<reference evidence="4 5" key="1">
    <citation type="journal article" date="2012" name="J. Bacteriol.">
        <title>Genome Sequence of Galbibacter marinum Type Strain ck-I2-15.</title>
        <authorList>
            <person name="Lai Q."/>
            <person name="Li C."/>
            <person name="Shao Z."/>
        </authorList>
    </citation>
    <scope>NUCLEOTIDE SEQUENCE [LARGE SCALE GENOMIC DNA]</scope>
    <source>
        <strain evidence="5">ck-I2-15</strain>
    </source>
</reference>
<evidence type="ECO:0008006" key="6">
    <source>
        <dbReference type="Google" id="ProtNLM"/>
    </source>
</evidence>
<keyword evidence="1" id="KW-0732">Signal</keyword>
<keyword evidence="5" id="KW-1185">Reference proteome</keyword>
<dbReference type="PROSITE" id="PS51257">
    <property type="entry name" value="PROKAR_LIPOPROTEIN"/>
    <property type="match status" value="1"/>
</dbReference>
<dbReference type="eggNOG" id="ENOG502Z9WI">
    <property type="taxonomic scope" value="Bacteria"/>
</dbReference>
<gene>
    <name evidence="4" type="ORF">I215_01525</name>
</gene>
<dbReference type="EMBL" id="AMSG01000001">
    <property type="protein sequence ID" value="EKF56853.1"/>
    <property type="molecule type" value="Genomic_DNA"/>
</dbReference>
<feature type="signal peptide" evidence="1">
    <location>
        <begin position="1"/>
        <end position="27"/>
    </location>
</feature>
<proteinExistence type="predicted"/>
<dbReference type="Proteomes" id="UP000007364">
    <property type="component" value="Unassembled WGS sequence"/>
</dbReference>
<dbReference type="PATRIC" id="fig|555500.3.peg.320"/>
<evidence type="ECO:0000256" key="1">
    <source>
        <dbReference type="SAM" id="SignalP"/>
    </source>
</evidence>
<organism evidence="4 5">
    <name type="scientific">Galbibacter marinus</name>
    <dbReference type="NCBI Taxonomy" id="555500"/>
    <lineage>
        <taxon>Bacteria</taxon>
        <taxon>Pseudomonadati</taxon>
        <taxon>Bacteroidota</taxon>
        <taxon>Flavobacteriia</taxon>
        <taxon>Flavobacteriales</taxon>
        <taxon>Flavobacteriaceae</taxon>
        <taxon>Galbibacter</taxon>
    </lineage>
</organism>
<dbReference type="InterPro" id="IPR032530">
    <property type="entry name" value="DUF4957"/>
</dbReference>
<dbReference type="InterPro" id="IPR011050">
    <property type="entry name" value="Pectin_lyase_fold/virulence"/>
</dbReference>
<dbReference type="Pfam" id="PF17161">
    <property type="entry name" value="DUF5123"/>
    <property type="match status" value="1"/>
</dbReference>
<evidence type="ECO:0000313" key="5">
    <source>
        <dbReference type="Proteomes" id="UP000007364"/>
    </source>
</evidence>
<sequence>MKINKNIMNNQLLICFVLCAGFFIACSDDDQSDYEKTRLFRPVLNEELYSEGNSIIVDMGSLKAAQSYSFEVSRDTFSTVDYAFKTDTSFVTIDEKLVGEELFWNTLYQVRVIAHASDPQYDSKMSDLGNVRTQRFPTILNIPKAYDVTDVAARVTWTPTGAAVTSMQVFAGEDLKLATPLIDAVSVGSDEQASGESFIYGLEPETDYQIAIYSGDEIRGWVNYSTKVADLDPSLPNVIDLTENESSSAVADAVATAPDGAIILVKRGVTYDLPSDDLTKSITIRGAYGFGPQKAKLYTTGNWNIAANSNIDHINFIDMEIRGEDYSGDYVFNPNTDNVYVRELNFENCEIGTFRGIIRIRGTVEIDNYIINNSVVDSIGGYGIITTDTDPSDPMTAHVNTIVLSNSTFNKIDTGIQSRNNSLSLTIEGCTFANFIVPGGRLLRYRGGDGNNNITGGITISNSVFGHSWDQSGAGEYGSIQGIGEGLESTSISLLNNYSTQNFAFSESTEIPGFPLGNYNSTQEDLWVNPDQNDFNYKDSGFSGKYTAGDPRWRAKL</sequence>
<dbReference type="AlphaFoldDB" id="K2P786"/>
<dbReference type="OrthoDB" id="691503at2"/>
<dbReference type="InterPro" id="IPR033427">
    <property type="entry name" value="DUF5123"/>
</dbReference>
<name>K2P786_9FLAO</name>